<dbReference type="AlphaFoldDB" id="A0A5C4THF0"/>
<sequence length="95" mass="11171">MKKLSLEKINDLPKSEQLKFYQIMIKRRWTIIIMDTIVFLIGFWFVLSQNDFFTAAAIILLALNLASDFPMLVHSYHSVDNLSYEIQNKEGEKDE</sequence>
<gene>
    <name evidence="2" type="ORF">DID87_06670</name>
</gene>
<evidence type="ECO:0000313" key="2">
    <source>
        <dbReference type="EMBL" id="TNK89841.1"/>
    </source>
</evidence>
<dbReference type="EMBL" id="QFCR01000033">
    <property type="protein sequence ID" value="TNK89841.1"/>
    <property type="molecule type" value="Genomic_DNA"/>
</dbReference>
<reference evidence="2 3" key="1">
    <citation type="submission" date="2018-05" db="EMBL/GenBank/DDBJ databases">
        <title>Lactobacillus sanfranciscensis Ah4 draft denome sequence.</title>
        <authorList>
            <person name="Zhang G."/>
        </authorList>
    </citation>
    <scope>NUCLEOTIDE SEQUENCE [LARGE SCALE GENOMIC DNA]</scope>
    <source>
        <strain evidence="2 3">Ah4</strain>
    </source>
</reference>
<keyword evidence="1" id="KW-0812">Transmembrane</keyword>
<comment type="caution">
    <text evidence="2">The sequence shown here is derived from an EMBL/GenBank/DDBJ whole genome shotgun (WGS) entry which is preliminary data.</text>
</comment>
<dbReference type="RefSeq" id="WP_139562674.1">
    <property type="nucleotide sequence ID" value="NZ_JARBEX010000004.1"/>
</dbReference>
<protein>
    <submittedName>
        <fullName evidence="2">Uncharacterized protein</fullName>
    </submittedName>
</protein>
<name>A0A5C4THF0_FRUSA</name>
<dbReference type="Proteomes" id="UP000313312">
    <property type="component" value="Unassembled WGS sequence"/>
</dbReference>
<proteinExistence type="predicted"/>
<evidence type="ECO:0000313" key="3">
    <source>
        <dbReference type="Proteomes" id="UP000313312"/>
    </source>
</evidence>
<feature type="transmembrane region" description="Helical" evidence="1">
    <location>
        <begin position="29"/>
        <end position="47"/>
    </location>
</feature>
<feature type="transmembrane region" description="Helical" evidence="1">
    <location>
        <begin position="53"/>
        <end position="73"/>
    </location>
</feature>
<keyword evidence="1" id="KW-1133">Transmembrane helix</keyword>
<accession>A0A5C4THF0</accession>
<organism evidence="2 3">
    <name type="scientific">Fructilactobacillus sanfranciscensis</name>
    <name type="common">Lactobacillus sanfranciscensis</name>
    <dbReference type="NCBI Taxonomy" id="1625"/>
    <lineage>
        <taxon>Bacteria</taxon>
        <taxon>Bacillati</taxon>
        <taxon>Bacillota</taxon>
        <taxon>Bacilli</taxon>
        <taxon>Lactobacillales</taxon>
        <taxon>Lactobacillaceae</taxon>
        <taxon>Fructilactobacillus</taxon>
    </lineage>
</organism>
<evidence type="ECO:0000256" key="1">
    <source>
        <dbReference type="SAM" id="Phobius"/>
    </source>
</evidence>
<keyword evidence="1" id="KW-0472">Membrane</keyword>